<keyword evidence="1" id="KW-0472">Membrane</keyword>
<dbReference type="RefSeq" id="WP_182558073.1">
    <property type="nucleotide sequence ID" value="NZ_JACGWT010000001.1"/>
</dbReference>
<gene>
    <name evidence="2" type="ORF">FHX74_000006</name>
</gene>
<evidence type="ECO:0000313" key="3">
    <source>
        <dbReference type="Proteomes" id="UP000523079"/>
    </source>
</evidence>
<keyword evidence="1" id="KW-1133">Transmembrane helix</keyword>
<accession>A0A7W3INN7</accession>
<reference evidence="2 3" key="1">
    <citation type="submission" date="2020-07" db="EMBL/GenBank/DDBJ databases">
        <title>Sequencing the genomes of 1000 actinobacteria strains.</title>
        <authorList>
            <person name="Klenk H.-P."/>
        </authorList>
    </citation>
    <scope>NUCLEOTIDE SEQUENCE [LARGE SCALE GENOMIC DNA]</scope>
    <source>
        <strain evidence="2 3">DSM 100723</strain>
    </source>
</reference>
<feature type="transmembrane region" description="Helical" evidence="1">
    <location>
        <begin position="26"/>
        <end position="45"/>
    </location>
</feature>
<keyword evidence="1" id="KW-0812">Transmembrane</keyword>
<organism evidence="2 3">
    <name type="scientific">Microlunatus kandeliicorticis</name>
    <dbReference type="NCBI Taxonomy" id="1759536"/>
    <lineage>
        <taxon>Bacteria</taxon>
        <taxon>Bacillati</taxon>
        <taxon>Actinomycetota</taxon>
        <taxon>Actinomycetes</taxon>
        <taxon>Propionibacteriales</taxon>
        <taxon>Propionibacteriaceae</taxon>
        <taxon>Microlunatus</taxon>
    </lineage>
</organism>
<dbReference type="AlphaFoldDB" id="A0A7W3INN7"/>
<protein>
    <recommendedName>
        <fullName evidence="4">PH domain-containing protein</fullName>
    </recommendedName>
</protein>
<dbReference type="Proteomes" id="UP000523079">
    <property type="component" value="Unassembled WGS sequence"/>
</dbReference>
<proteinExistence type="predicted"/>
<keyword evidence="3" id="KW-1185">Reference proteome</keyword>
<evidence type="ECO:0008006" key="4">
    <source>
        <dbReference type="Google" id="ProtNLM"/>
    </source>
</evidence>
<sequence length="171" mass="17919">MEEFVAPYDPGPTHERIARYRGWFRGRLIGVAITLVLVLVIGFTQRKALGTAAFTVGSVLVVGLSAAAALVLYLLYRRTRGPLATIGTGTALRIDRAGVELAGQPVGWAELTGFAVRPGAWGLSPVLEVTGPRGSVRLPLDQVGAPPASIDSAARAFSGGRRGLDLSALDN</sequence>
<name>A0A7W3INN7_9ACTN</name>
<evidence type="ECO:0000256" key="1">
    <source>
        <dbReference type="SAM" id="Phobius"/>
    </source>
</evidence>
<dbReference type="EMBL" id="JACGWT010000001">
    <property type="protein sequence ID" value="MBA8792412.1"/>
    <property type="molecule type" value="Genomic_DNA"/>
</dbReference>
<feature type="transmembrane region" description="Helical" evidence="1">
    <location>
        <begin position="51"/>
        <end position="76"/>
    </location>
</feature>
<evidence type="ECO:0000313" key="2">
    <source>
        <dbReference type="EMBL" id="MBA8792412.1"/>
    </source>
</evidence>
<comment type="caution">
    <text evidence="2">The sequence shown here is derived from an EMBL/GenBank/DDBJ whole genome shotgun (WGS) entry which is preliminary data.</text>
</comment>